<protein>
    <submittedName>
        <fullName evidence="1">Uncharacterized protein</fullName>
    </submittedName>
</protein>
<sequence length="20" mass="2153">MLANFAAKASDGMLAQRPLF</sequence>
<proteinExistence type="predicted"/>
<name>A0A060UUS6_9PROT</name>
<comment type="caution">
    <text evidence="1">The sequence shown here is derived from an EMBL/GenBank/DDBJ whole genome shotgun (WGS) entry which is preliminary data.</text>
</comment>
<gene>
    <name evidence="1" type="ORF">AFERRI_400264</name>
</gene>
<dbReference type="EMBL" id="CCCS020000035">
    <property type="protein sequence ID" value="CDQ10483.1"/>
    <property type="molecule type" value="Genomic_DNA"/>
</dbReference>
<evidence type="ECO:0000313" key="1">
    <source>
        <dbReference type="EMBL" id="CDQ10483.1"/>
    </source>
</evidence>
<organism evidence="1">
    <name type="scientific">Acidithiobacillus ferrivorans</name>
    <dbReference type="NCBI Taxonomy" id="160808"/>
    <lineage>
        <taxon>Bacteria</taxon>
        <taxon>Pseudomonadati</taxon>
        <taxon>Pseudomonadota</taxon>
        <taxon>Acidithiobacillia</taxon>
        <taxon>Acidithiobacillales</taxon>
        <taxon>Acidithiobacillaceae</taxon>
        <taxon>Acidithiobacillus</taxon>
    </lineage>
</organism>
<reference evidence="1" key="2">
    <citation type="submission" date="2014-07" db="EMBL/GenBank/DDBJ databases">
        <title>Initial genome analysis of the psychrotolerant acidophile Acidithiobacillus ferrivorans CF27: insights into iron and sulfur oxidation pathways and into biofilm formation.</title>
        <authorList>
            <person name="Talla E."/>
            <person name="Hedrich S."/>
            <person name="Mangenot S."/>
            <person name="Ji B."/>
            <person name="Johnson D.B."/>
            <person name="Barbe V."/>
            <person name="Bonnefoy V."/>
        </authorList>
    </citation>
    <scope>NUCLEOTIDE SEQUENCE [LARGE SCALE GENOMIC DNA]</scope>
    <source>
        <strain evidence="1">CF27</strain>
    </source>
</reference>
<dbReference type="AlphaFoldDB" id="A0A060UUS6"/>
<accession>A0A060UUS6</accession>
<reference evidence="1" key="1">
    <citation type="submission" date="2014-03" db="EMBL/GenBank/DDBJ databases">
        <authorList>
            <person name="Genoscope - CEA"/>
        </authorList>
    </citation>
    <scope>NUCLEOTIDE SEQUENCE [LARGE SCALE GENOMIC DNA]</scope>
    <source>
        <strain evidence="1">CF27</strain>
    </source>
</reference>